<dbReference type="Gene3D" id="3.40.190.290">
    <property type="match status" value="1"/>
</dbReference>
<dbReference type="Gene3D" id="1.10.10.10">
    <property type="entry name" value="Winged helix-like DNA-binding domain superfamily/Winged helix DNA-binding domain"/>
    <property type="match status" value="1"/>
</dbReference>
<dbReference type="Pfam" id="PF00126">
    <property type="entry name" value="HTH_1"/>
    <property type="match status" value="1"/>
</dbReference>
<evidence type="ECO:0000313" key="7">
    <source>
        <dbReference type="EMBL" id="QPK22737.1"/>
    </source>
</evidence>
<protein>
    <submittedName>
        <fullName evidence="7">LysR family transcriptional regulator</fullName>
    </submittedName>
</protein>
<dbReference type="InterPro" id="IPR036388">
    <property type="entry name" value="WH-like_DNA-bd_sf"/>
</dbReference>
<dbReference type="Pfam" id="PF03466">
    <property type="entry name" value="LysR_substrate"/>
    <property type="match status" value="1"/>
</dbReference>
<dbReference type="Proteomes" id="UP000269351">
    <property type="component" value="Chromosome"/>
</dbReference>
<evidence type="ECO:0000256" key="4">
    <source>
        <dbReference type="ARBA" id="ARBA00023163"/>
    </source>
</evidence>
<comment type="similarity">
    <text evidence="1">Belongs to the LysR transcriptional regulatory family.</text>
</comment>
<evidence type="ECO:0000256" key="2">
    <source>
        <dbReference type="ARBA" id="ARBA00023015"/>
    </source>
</evidence>
<accession>A0A433N4R2</accession>
<dbReference type="Proteomes" id="UP000762586">
    <property type="component" value="Unassembled WGS sequence"/>
</dbReference>
<evidence type="ECO:0000256" key="3">
    <source>
        <dbReference type="ARBA" id="ARBA00023125"/>
    </source>
</evidence>
<proteinExistence type="inferred from homology"/>
<dbReference type="FunFam" id="1.10.10.10:FF:000001">
    <property type="entry name" value="LysR family transcriptional regulator"/>
    <property type="match status" value="1"/>
</dbReference>
<dbReference type="SUPFAM" id="SSF53850">
    <property type="entry name" value="Periplasmic binding protein-like II"/>
    <property type="match status" value="1"/>
</dbReference>
<dbReference type="InterPro" id="IPR000847">
    <property type="entry name" value="LysR_HTH_N"/>
</dbReference>
<organism evidence="7 8">
    <name type="scientific">Pectobacterium brasiliense</name>
    <dbReference type="NCBI Taxonomy" id="180957"/>
    <lineage>
        <taxon>Bacteria</taxon>
        <taxon>Pseudomonadati</taxon>
        <taxon>Pseudomonadota</taxon>
        <taxon>Gammaproteobacteria</taxon>
        <taxon>Enterobacterales</taxon>
        <taxon>Pectobacteriaceae</taxon>
        <taxon>Pectobacterium</taxon>
    </lineage>
</organism>
<dbReference type="CDD" id="cd08422">
    <property type="entry name" value="PBP2_CrgA_like"/>
    <property type="match status" value="1"/>
</dbReference>
<dbReference type="GO" id="GO:0043565">
    <property type="term" value="F:sequence-specific DNA binding"/>
    <property type="evidence" value="ECO:0007669"/>
    <property type="project" value="TreeGrafter"/>
</dbReference>
<dbReference type="PROSITE" id="PS50931">
    <property type="entry name" value="HTH_LYSR"/>
    <property type="match status" value="1"/>
</dbReference>
<feature type="domain" description="HTH lysR-type" evidence="5">
    <location>
        <begin position="1"/>
        <end position="58"/>
    </location>
</feature>
<dbReference type="EMBL" id="CP065031">
    <property type="protein sequence ID" value="QPK22737.1"/>
    <property type="molecule type" value="Genomic_DNA"/>
</dbReference>
<dbReference type="PANTHER" id="PTHR30537:SF5">
    <property type="entry name" value="HTH-TYPE TRANSCRIPTIONAL ACTIVATOR TTDR-RELATED"/>
    <property type="match status" value="1"/>
</dbReference>
<reference evidence="7 8" key="2">
    <citation type="submission" date="2020-11" db="EMBL/GenBank/DDBJ databases">
        <title>Complete genome sequence of Pectobacterium brasiliense strain F126.</title>
        <authorList>
            <person name="Miroshnikov K."/>
            <person name="Vo T.N.H."/>
            <person name="Khodykina M.V."/>
            <person name="Kabanova A.P."/>
            <person name="Shneider M."/>
            <person name="Korzhenkov A."/>
            <person name="Toschakov S.V."/>
            <person name="Miroshnikov K.A."/>
            <person name="Ignatov A.N."/>
            <person name="Mikhailova Y.V."/>
            <person name="Shelenkov A."/>
            <person name="Yanushevich Y.G."/>
            <person name="Evseev P.V."/>
        </authorList>
    </citation>
    <scope>NUCLEOTIDE SEQUENCE [LARGE SCALE GENOMIC DNA]</scope>
    <source>
        <strain evidence="7 8">F126</strain>
    </source>
</reference>
<evidence type="ECO:0000259" key="5">
    <source>
        <dbReference type="PROSITE" id="PS50931"/>
    </source>
</evidence>
<dbReference type="RefSeq" id="WP_119871236.1">
    <property type="nucleotide sequence ID" value="NZ_BSWF01000013.1"/>
</dbReference>
<keyword evidence="2" id="KW-0805">Transcription regulation</keyword>
<evidence type="ECO:0000256" key="1">
    <source>
        <dbReference type="ARBA" id="ARBA00009437"/>
    </source>
</evidence>
<reference evidence="6 9" key="1">
    <citation type="submission" date="2020-07" db="EMBL/GenBank/DDBJ databases">
        <title>A pangenomic view of the genus Pectobacterium provides insights into genome organization, phylogeny, and virulence.</title>
        <authorList>
            <person name="Jonkheer E."/>
            <person name="Brankovics B."/>
            <person name="Houwers I."/>
            <person name="Van Der Wolf J."/>
            <person name="Bonants P."/>
            <person name="Vreeburg R."/>
            <person name="Bollema R."/>
            <person name="De Haan J."/>
            <person name="Berke L."/>
            <person name="De Ridder D."/>
            <person name="Smit S."/>
            <person name="Van Der Lee T.A.J."/>
        </authorList>
    </citation>
    <scope>NUCLEOTIDE SEQUENCE [LARGE SCALE GENOMIC DNA]</scope>
    <source>
        <strain evidence="6 9">NAK:384</strain>
    </source>
</reference>
<evidence type="ECO:0000313" key="9">
    <source>
        <dbReference type="Proteomes" id="UP000762586"/>
    </source>
</evidence>
<dbReference type="PANTHER" id="PTHR30537">
    <property type="entry name" value="HTH-TYPE TRANSCRIPTIONAL REGULATOR"/>
    <property type="match status" value="1"/>
</dbReference>
<keyword evidence="4" id="KW-0804">Transcription</keyword>
<sequence length="304" mass="34115">MDLNALNMFLMAARCGSLTAAARENNIPLPTLSRRIQELERELKVLLLERTAKGCKVTEAGKKLLNHASSAMDILNDAEQSVVSGNPHITGRLRLTLPQSMEPWWEIIRQFQQTYPRIAISVYSTERRVDLISDGVDVALRVGTIADDSVVARHLMDFRHILVASPELLKASLPLREPSDLMRFPCAAWGSVIDARPVWMLGNHAYDVPAIFTVNDYLHLRAGALAGDFITELPVFFAAEYIKRGELTELLPEHPLPYSSLHLVYKKQQHISSTARAYIDFCTAHIAKLSEQCRVPSDAYLKDK</sequence>
<gene>
    <name evidence="7" type="ORF">F126LOC_013805</name>
    <name evidence="6" type="ORF">H4F48_20980</name>
</gene>
<evidence type="ECO:0000313" key="6">
    <source>
        <dbReference type="EMBL" id="MBN3108539.1"/>
    </source>
</evidence>
<dbReference type="GO" id="GO:0006351">
    <property type="term" value="P:DNA-templated transcription"/>
    <property type="evidence" value="ECO:0007669"/>
    <property type="project" value="TreeGrafter"/>
</dbReference>
<dbReference type="InterPro" id="IPR036390">
    <property type="entry name" value="WH_DNA-bd_sf"/>
</dbReference>
<name>A0A433N4R2_9GAMM</name>
<dbReference type="GO" id="GO:0003700">
    <property type="term" value="F:DNA-binding transcription factor activity"/>
    <property type="evidence" value="ECO:0007669"/>
    <property type="project" value="InterPro"/>
</dbReference>
<dbReference type="InterPro" id="IPR058163">
    <property type="entry name" value="LysR-type_TF_proteobact-type"/>
</dbReference>
<dbReference type="AlphaFoldDB" id="A0A433N4R2"/>
<evidence type="ECO:0000313" key="8">
    <source>
        <dbReference type="Proteomes" id="UP000269351"/>
    </source>
</evidence>
<dbReference type="InterPro" id="IPR005119">
    <property type="entry name" value="LysR_subst-bd"/>
</dbReference>
<keyword evidence="9" id="KW-1185">Reference proteome</keyword>
<dbReference type="SUPFAM" id="SSF46785">
    <property type="entry name" value="Winged helix' DNA-binding domain"/>
    <property type="match status" value="1"/>
</dbReference>
<keyword evidence="3" id="KW-0238">DNA-binding</keyword>
<dbReference type="EMBL" id="JACGET010000031">
    <property type="protein sequence ID" value="MBN3108539.1"/>
    <property type="molecule type" value="Genomic_DNA"/>
</dbReference>